<dbReference type="EMBL" id="CP068570">
    <property type="protein sequence ID" value="QQZ50196.1"/>
    <property type="molecule type" value="Genomic_DNA"/>
</dbReference>
<protein>
    <submittedName>
        <fullName evidence="2">Uncharacterized protein</fullName>
    </submittedName>
</protein>
<gene>
    <name evidence="2" type="ORF">JKL49_27425</name>
</gene>
<sequence>MVSFEDVQLSDLVEASPFADRMDLTAKASGTIPSRSRRTGCGSRLANCTPRDRAASPSVATP</sequence>
<evidence type="ECO:0000313" key="2">
    <source>
        <dbReference type="EMBL" id="QQZ50196.1"/>
    </source>
</evidence>
<proteinExistence type="predicted"/>
<evidence type="ECO:0000256" key="1">
    <source>
        <dbReference type="SAM" id="MobiDB-lite"/>
    </source>
</evidence>
<organism evidence="2">
    <name type="scientific">Phenylobacterium glaciei</name>
    <dbReference type="NCBI Taxonomy" id="2803784"/>
    <lineage>
        <taxon>Bacteria</taxon>
        <taxon>Pseudomonadati</taxon>
        <taxon>Pseudomonadota</taxon>
        <taxon>Alphaproteobacteria</taxon>
        <taxon>Caulobacterales</taxon>
        <taxon>Caulobacteraceae</taxon>
        <taxon>Phenylobacterium</taxon>
    </lineage>
</organism>
<reference evidence="2" key="1">
    <citation type="submission" date="2021-01" db="EMBL/GenBank/DDBJ databases">
        <title>Genome sequence of Phenylobacterium sp. 20VBR1 isolated from a valley glaceir, Ny-Alesund, Svalbard.</title>
        <authorList>
            <person name="Thomas F.A."/>
            <person name="Krishnan K.P."/>
            <person name="Sinha R.K."/>
        </authorList>
    </citation>
    <scope>NUCLEOTIDE SEQUENCE</scope>
    <source>
        <strain evidence="2">20VBR1</strain>
    </source>
</reference>
<accession>A0A974P2U8</accession>
<dbReference type="AlphaFoldDB" id="A0A974P2U8"/>
<name>A0A974P2U8_9CAUL</name>
<feature type="region of interest" description="Disordered" evidence="1">
    <location>
        <begin position="29"/>
        <end position="62"/>
    </location>
</feature>